<sequence>MSCALTSSHMKVHSDLNYPSGEETSNSHASRPLKEHGGGHAETLRFRRTQRMHSITHYVTETWPPKYPHPDPVTMMKSTGYLEDTYELCCQTLGSGAGGVVQMVKRRADGAFLALKAFRYRKHTNLKLEVAQRRAILSELQILAQLKHSNIVEYIESVIESERPYLVTEYCPHDFFEWIQTELRPLPVLNKYFHQLLSGVSYLHTLGIAHRDLKIDNLCLDQNMRLKIIDFGFATYFRNPDNTERLSTGICGSDPYVAPEVLLDSHYDPSRADVWSLGIIYICMVSRSFPWDIASPCNHDFQAYLDNPTVLSAFLPSVTAADIIISILNPTGSFRPSVRQILEAPWCGGYHIPNWVVNYFGTE</sequence>
<gene>
    <name evidence="1" type="primary">NPR1</name>
    <name evidence="1" type="ORF">DSO57_1013592</name>
</gene>
<proteinExistence type="predicted"/>
<comment type="caution">
    <text evidence="1">The sequence shown here is derived from an EMBL/GenBank/DDBJ whole genome shotgun (WGS) entry which is preliminary data.</text>
</comment>
<accession>A0ACC2RWS5</accession>
<organism evidence="1 2">
    <name type="scientific">Entomophthora muscae</name>
    <dbReference type="NCBI Taxonomy" id="34485"/>
    <lineage>
        <taxon>Eukaryota</taxon>
        <taxon>Fungi</taxon>
        <taxon>Fungi incertae sedis</taxon>
        <taxon>Zoopagomycota</taxon>
        <taxon>Entomophthoromycotina</taxon>
        <taxon>Entomophthoromycetes</taxon>
        <taxon>Entomophthorales</taxon>
        <taxon>Entomophthoraceae</taxon>
        <taxon>Entomophthora</taxon>
    </lineage>
</organism>
<evidence type="ECO:0000313" key="2">
    <source>
        <dbReference type="Proteomes" id="UP001165960"/>
    </source>
</evidence>
<dbReference type="EMBL" id="QTSX02006440">
    <property type="protein sequence ID" value="KAJ9054514.1"/>
    <property type="molecule type" value="Genomic_DNA"/>
</dbReference>
<protein>
    <submittedName>
        <fullName evidence="1">Nitrogen permease reactivator protein</fullName>
    </submittedName>
</protein>
<name>A0ACC2RWS5_9FUNG</name>
<keyword evidence="2" id="KW-1185">Reference proteome</keyword>
<reference evidence="1" key="1">
    <citation type="submission" date="2022-04" db="EMBL/GenBank/DDBJ databases">
        <title>Genome of the entomopathogenic fungus Entomophthora muscae.</title>
        <authorList>
            <person name="Elya C."/>
            <person name="Lovett B.R."/>
            <person name="Lee E."/>
            <person name="Macias A.M."/>
            <person name="Hajek A.E."/>
            <person name="De Bivort B.L."/>
            <person name="Kasson M.T."/>
            <person name="De Fine Licht H.H."/>
            <person name="Stajich J.E."/>
        </authorList>
    </citation>
    <scope>NUCLEOTIDE SEQUENCE</scope>
    <source>
        <strain evidence="1">Berkeley</strain>
    </source>
</reference>
<dbReference type="Proteomes" id="UP001165960">
    <property type="component" value="Unassembled WGS sequence"/>
</dbReference>
<evidence type="ECO:0000313" key="1">
    <source>
        <dbReference type="EMBL" id="KAJ9054514.1"/>
    </source>
</evidence>